<sequence length="264" mass="28649">MYIAFIDLFWCSARFADHVYHVATLRIPSLVASEVIGFVVHILFGYHQLLSTCLSLYAYARVVKEKPVKLGSFDWKLHVCSLGPSALVAVVFALIGGFGPNAFWSLANARTTSGVAVSFTAFFISLVNALVTTGCRFLISAKLDAALSAIASDVSSTDITTSSYSSSGVSRCEVQIGQVASACIANQTRVASWTYIPLALATYALAMFHAQGYIEPLASLCTTVCANVMGFANAYAYFTNESMKLELRRQVRARSRSRTVRTRS</sequence>
<dbReference type="OrthoDB" id="6115658at2759"/>
<comment type="caution">
    <text evidence="2">The sequence shown here is derived from an EMBL/GenBank/DDBJ whole genome shotgun (WGS) entry which is preliminary data.</text>
</comment>
<gene>
    <name evidence="2" type="ORF">BCR44DRAFT_1486471</name>
</gene>
<organism evidence="2 3">
    <name type="scientific">Catenaria anguillulae PL171</name>
    <dbReference type="NCBI Taxonomy" id="765915"/>
    <lineage>
        <taxon>Eukaryota</taxon>
        <taxon>Fungi</taxon>
        <taxon>Fungi incertae sedis</taxon>
        <taxon>Blastocladiomycota</taxon>
        <taxon>Blastocladiomycetes</taxon>
        <taxon>Blastocladiales</taxon>
        <taxon>Catenariaceae</taxon>
        <taxon>Catenaria</taxon>
    </lineage>
</organism>
<evidence type="ECO:0008006" key="4">
    <source>
        <dbReference type="Google" id="ProtNLM"/>
    </source>
</evidence>
<feature type="transmembrane region" description="Helical" evidence="1">
    <location>
        <begin position="119"/>
        <end position="139"/>
    </location>
</feature>
<feature type="transmembrane region" description="Helical" evidence="1">
    <location>
        <begin position="35"/>
        <end position="59"/>
    </location>
</feature>
<dbReference type="EMBL" id="MCFL01000034">
    <property type="protein sequence ID" value="ORZ33656.1"/>
    <property type="molecule type" value="Genomic_DNA"/>
</dbReference>
<keyword evidence="1" id="KW-0472">Membrane</keyword>
<name>A0A1Y2HGE0_9FUNG</name>
<proteinExistence type="predicted"/>
<reference evidence="2 3" key="1">
    <citation type="submission" date="2016-07" db="EMBL/GenBank/DDBJ databases">
        <title>Pervasive Adenine N6-methylation of Active Genes in Fungi.</title>
        <authorList>
            <consortium name="DOE Joint Genome Institute"/>
            <person name="Mondo S.J."/>
            <person name="Dannebaum R.O."/>
            <person name="Kuo R.C."/>
            <person name="Labutti K."/>
            <person name="Haridas S."/>
            <person name="Kuo A."/>
            <person name="Salamov A."/>
            <person name="Ahrendt S.R."/>
            <person name="Lipzen A."/>
            <person name="Sullivan W."/>
            <person name="Andreopoulos W.B."/>
            <person name="Clum A."/>
            <person name="Lindquist E."/>
            <person name="Daum C."/>
            <person name="Ramamoorthy G.K."/>
            <person name="Gryganskyi A."/>
            <person name="Culley D."/>
            <person name="Magnuson J.K."/>
            <person name="James T.Y."/>
            <person name="O'Malley M.A."/>
            <person name="Stajich J.E."/>
            <person name="Spatafora J.W."/>
            <person name="Visel A."/>
            <person name="Grigoriev I.V."/>
        </authorList>
    </citation>
    <scope>NUCLEOTIDE SEQUENCE [LARGE SCALE GENOMIC DNA]</scope>
    <source>
        <strain evidence="2 3">PL171</strain>
    </source>
</reference>
<dbReference type="Proteomes" id="UP000193411">
    <property type="component" value="Unassembled WGS sequence"/>
</dbReference>
<accession>A0A1Y2HGE0</accession>
<feature type="transmembrane region" description="Helical" evidence="1">
    <location>
        <begin position="79"/>
        <end position="99"/>
    </location>
</feature>
<keyword evidence="3" id="KW-1185">Reference proteome</keyword>
<feature type="transmembrane region" description="Helical" evidence="1">
    <location>
        <begin position="193"/>
        <end position="211"/>
    </location>
</feature>
<protein>
    <recommendedName>
        <fullName evidence="4">G protein-coupled receptor</fullName>
    </recommendedName>
</protein>
<evidence type="ECO:0000256" key="1">
    <source>
        <dbReference type="SAM" id="Phobius"/>
    </source>
</evidence>
<keyword evidence="1" id="KW-0812">Transmembrane</keyword>
<evidence type="ECO:0000313" key="2">
    <source>
        <dbReference type="EMBL" id="ORZ33656.1"/>
    </source>
</evidence>
<evidence type="ECO:0000313" key="3">
    <source>
        <dbReference type="Proteomes" id="UP000193411"/>
    </source>
</evidence>
<keyword evidence="1" id="KW-1133">Transmembrane helix</keyword>
<dbReference type="AlphaFoldDB" id="A0A1Y2HGE0"/>
<feature type="transmembrane region" description="Helical" evidence="1">
    <location>
        <begin position="217"/>
        <end position="238"/>
    </location>
</feature>